<name>A0ABN9XEM8_9DINO</name>
<dbReference type="Proteomes" id="UP001189429">
    <property type="component" value="Unassembled WGS sequence"/>
</dbReference>
<organism evidence="2 3">
    <name type="scientific">Prorocentrum cordatum</name>
    <dbReference type="NCBI Taxonomy" id="2364126"/>
    <lineage>
        <taxon>Eukaryota</taxon>
        <taxon>Sar</taxon>
        <taxon>Alveolata</taxon>
        <taxon>Dinophyceae</taxon>
        <taxon>Prorocentrales</taxon>
        <taxon>Prorocentraceae</taxon>
        <taxon>Prorocentrum</taxon>
    </lineage>
</organism>
<comment type="caution">
    <text evidence="2">The sequence shown here is derived from an EMBL/GenBank/DDBJ whole genome shotgun (WGS) entry which is preliminary data.</text>
</comment>
<feature type="non-terminal residue" evidence="2">
    <location>
        <position position="238"/>
    </location>
</feature>
<feature type="compositionally biased region" description="Low complexity" evidence="1">
    <location>
        <begin position="152"/>
        <end position="162"/>
    </location>
</feature>
<feature type="non-terminal residue" evidence="2">
    <location>
        <position position="1"/>
    </location>
</feature>
<dbReference type="EMBL" id="CAUYUJ010020429">
    <property type="protein sequence ID" value="CAK0898100.1"/>
    <property type="molecule type" value="Genomic_DNA"/>
</dbReference>
<keyword evidence="3" id="KW-1185">Reference proteome</keyword>
<evidence type="ECO:0000313" key="3">
    <source>
        <dbReference type="Proteomes" id="UP001189429"/>
    </source>
</evidence>
<evidence type="ECO:0000256" key="1">
    <source>
        <dbReference type="SAM" id="MobiDB-lite"/>
    </source>
</evidence>
<sequence length="238" mass="24384">GGQTGPAPKVTLAKGHSCVYNADAAARNPRKKPNLEDPREKCDWGEARGTLNAAASSTAAGSHRAARGAKNPRAPRRRAPGSLMGVSTAVEGGGPGRLCVAPGVGSATVEQKGISWPLRAARPLRAAVALVALSQPAAGGRLRQRPLDARRAAQARPRAPGRWSGSPHRSLEAAPPSGCHALARPPPPAESARAHTNGASHGASLADAGPGSRPRQRQRLADPGRCKSHQRQAGSSPP</sequence>
<gene>
    <name evidence="2" type="ORF">PCOR1329_LOCUS76081</name>
</gene>
<feature type="compositionally biased region" description="Basic and acidic residues" evidence="1">
    <location>
        <begin position="33"/>
        <end position="46"/>
    </location>
</feature>
<feature type="region of interest" description="Disordered" evidence="1">
    <location>
        <begin position="133"/>
        <end position="238"/>
    </location>
</feature>
<protein>
    <submittedName>
        <fullName evidence="2">Uncharacterized protein</fullName>
    </submittedName>
</protein>
<accession>A0ABN9XEM8</accession>
<reference evidence="2" key="1">
    <citation type="submission" date="2023-10" db="EMBL/GenBank/DDBJ databases">
        <authorList>
            <person name="Chen Y."/>
            <person name="Shah S."/>
            <person name="Dougan E. K."/>
            <person name="Thang M."/>
            <person name="Chan C."/>
        </authorList>
    </citation>
    <scope>NUCLEOTIDE SEQUENCE [LARGE SCALE GENOMIC DNA]</scope>
</reference>
<proteinExistence type="predicted"/>
<evidence type="ECO:0000313" key="2">
    <source>
        <dbReference type="EMBL" id="CAK0898100.1"/>
    </source>
</evidence>
<feature type="region of interest" description="Disordered" evidence="1">
    <location>
        <begin position="23"/>
        <end position="95"/>
    </location>
</feature>